<keyword evidence="5 6" id="KW-0949">S-adenosyl-L-methionine</keyword>
<dbReference type="PANTHER" id="PTHR11265">
    <property type="entry name" value="S-ADENOSYL-METHYLTRANSFERASE MRAW"/>
    <property type="match status" value="1"/>
</dbReference>
<dbReference type="AlphaFoldDB" id="A0A523UV88"/>
<comment type="catalytic activity">
    <reaction evidence="6">
        <text>cytidine(1402) in 16S rRNA + S-adenosyl-L-methionine = N(4)-methylcytidine(1402) in 16S rRNA + S-adenosyl-L-homocysteine + H(+)</text>
        <dbReference type="Rhea" id="RHEA:42928"/>
        <dbReference type="Rhea" id="RHEA-COMP:10286"/>
        <dbReference type="Rhea" id="RHEA-COMP:10287"/>
        <dbReference type="ChEBI" id="CHEBI:15378"/>
        <dbReference type="ChEBI" id="CHEBI:57856"/>
        <dbReference type="ChEBI" id="CHEBI:59789"/>
        <dbReference type="ChEBI" id="CHEBI:74506"/>
        <dbReference type="ChEBI" id="CHEBI:82748"/>
        <dbReference type="EC" id="2.1.1.199"/>
    </reaction>
</comment>
<evidence type="ECO:0000256" key="1">
    <source>
        <dbReference type="ARBA" id="ARBA00010396"/>
    </source>
</evidence>
<name>A0A523UV88_UNCT6</name>
<dbReference type="Proteomes" id="UP000315525">
    <property type="component" value="Unassembled WGS sequence"/>
</dbReference>
<keyword evidence="7" id="KW-0175">Coiled coil</keyword>
<evidence type="ECO:0000256" key="5">
    <source>
        <dbReference type="ARBA" id="ARBA00022691"/>
    </source>
</evidence>
<reference evidence="8 9" key="1">
    <citation type="submission" date="2019-03" db="EMBL/GenBank/DDBJ databases">
        <title>Metabolic potential of uncultured bacteria and archaea associated with petroleum seepage in deep-sea sediments.</title>
        <authorList>
            <person name="Dong X."/>
            <person name="Hubert C."/>
        </authorList>
    </citation>
    <scope>NUCLEOTIDE SEQUENCE [LARGE SCALE GENOMIC DNA]</scope>
    <source>
        <strain evidence="8">E44_bin18</strain>
    </source>
</reference>
<feature type="binding site" evidence="6">
    <location>
        <position position="79"/>
    </location>
    <ligand>
        <name>S-adenosyl-L-methionine</name>
        <dbReference type="ChEBI" id="CHEBI:59789"/>
    </ligand>
</feature>
<keyword evidence="3 6" id="KW-0489">Methyltransferase</keyword>
<keyword evidence="2 6" id="KW-0698">rRNA processing</keyword>
<evidence type="ECO:0000256" key="4">
    <source>
        <dbReference type="ARBA" id="ARBA00022679"/>
    </source>
</evidence>
<evidence type="ECO:0000256" key="6">
    <source>
        <dbReference type="HAMAP-Rule" id="MF_01007"/>
    </source>
</evidence>
<feature type="binding site" evidence="6">
    <location>
        <position position="52"/>
    </location>
    <ligand>
        <name>S-adenosyl-L-methionine</name>
        <dbReference type="ChEBI" id="CHEBI:59789"/>
    </ligand>
</feature>
<feature type="binding site" evidence="6">
    <location>
        <position position="100"/>
    </location>
    <ligand>
        <name>S-adenosyl-L-methionine</name>
        <dbReference type="ChEBI" id="CHEBI:59789"/>
    </ligand>
</feature>
<dbReference type="Gene3D" id="1.10.150.170">
    <property type="entry name" value="Putative methyltransferase TM0872, insert domain"/>
    <property type="match status" value="1"/>
</dbReference>
<proteinExistence type="inferred from homology"/>
<feature type="binding site" evidence="6">
    <location>
        <begin position="32"/>
        <end position="34"/>
    </location>
    <ligand>
        <name>S-adenosyl-L-methionine</name>
        <dbReference type="ChEBI" id="CHEBI:59789"/>
    </ligand>
</feature>
<dbReference type="GO" id="GO:0005737">
    <property type="term" value="C:cytoplasm"/>
    <property type="evidence" value="ECO:0007669"/>
    <property type="project" value="UniProtKB-SubCell"/>
</dbReference>
<dbReference type="GO" id="GO:0071424">
    <property type="term" value="F:rRNA (cytosine-N4-)-methyltransferase activity"/>
    <property type="evidence" value="ECO:0007669"/>
    <property type="project" value="UniProtKB-UniRule"/>
</dbReference>
<organism evidence="8 9">
    <name type="scientific">candidate division TA06 bacterium</name>
    <dbReference type="NCBI Taxonomy" id="2250710"/>
    <lineage>
        <taxon>Bacteria</taxon>
        <taxon>Bacteria division TA06</taxon>
    </lineage>
</organism>
<comment type="similarity">
    <text evidence="1 6">Belongs to the methyltransferase superfamily. RsmH family.</text>
</comment>
<sequence length="294" mass="32976">MTEHIPVLLEEAIEKLRVRPGGTYVDCTVGTGGHAEKILEVSSPNGILIAIDRDNEALEIARERLKRFDKRVNFFKRRFGELDEILREAGAGSVDGFLFDLGISSVQIGNPERGFSYRLDGPLDMRMDQECEFTAADLLNELEVDELQQIIRAYGEERWSRRVARSIVQEKKRGRVASTGQLASVVRRSVGGKLAHKSLARVFQALRIKVNNELEEITAGLDSALENTKKGGRIVVIAYHSLEDRIVKRRFLELSRGSTPTVKLITKKVIKPQEGELKANKRSRSARLRAAEAV</sequence>
<dbReference type="SUPFAM" id="SSF53335">
    <property type="entry name" value="S-adenosyl-L-methionine-dependent methyltransferases"/>
    <property type="match status" value="1"/>
</dbReference>
<evidence type="ECO:0000313" key="8">
    <source>
        <dbReference type="EMBL" id="TET46201.1"/>
    </source>
</evidence>
<dbReference type="EC" id="2.1.1.199" evidence="6"/>
<dbReference type="NCBIfam" id="TIGR00006">
    <property type="entry name" value="16S rRNA (cytosine(1402)-N(4))-methyltransferase RsmH"/>
    <property type="match status" value="1"/>
</dbReference>
<accession>A0A523UV88</accession>
<feature type="binding site" evidence="6">
    <location>
        <position position="107"/>
    </location>
    <ligand>
        <name>S-adenosyl-L-methionine</name>
        <dbReference type="ChEBI" id="CHEBI:59789"/>
    </ligand>
</feature>
<dbReference type="GO" id="GO:0070475">
    <property type="term" value="P:rRNA base methylation"/>
    <property type="evidence" value="ECO:0007669"/>
    <property type="project" value="UniProtKB-UniRule"/>
</dbReference>
<evidence type="ECO:0000256" key="7">
    <source>
        <dbReference type="SAM" id="Coils"/>
    </source>
</evidence>
<dbReference type="InterPro" id="IPR023397">
    <property type="entry name" value="SAM-dep_MeTrfase_MraW_recog"/>
</dbReference>
<evidence type="ECO:0000313" key="9">
    <source>
        <dbReference type="Proteomes" id="UP000315525"/>
    </source>
</evidence>
<comment type="caution">
    <text evidence="8">The sequence shown here is derived from an EMBL/GenBank/DDBJ whole genome shotgun (WGS) entry which is preliminary data.</text>
</comment>
<dbReference type="Pfam" id="PF01795">
    <property type="entry name" value="Methyltransf_5"/>
    <property type="match status" value="1"/>
</dbReference>
<dbReference type="PIRSF" id="PIRSF004486">
    <property type="entry name" value="MraW"/>
    <property type="match status" value="1"/>
</dbReference>
<dbReference type="InterPro" id="IPR002903">
    <property type="entry name" value="RsmH"/>
</dbReference>
<comment type="function">
    <text evidence="6">Specifically methylates the N4 position of cytidine in position 1402 (C1402) of 16S rRNA.</text>
</comment>
<evidence type="ECO:0000256" key="2">
    <source>
        <dbReference type="ARBA" id="ARBA00022552"/>
    </source>
</evidence>
<dbReference type="SUPFAM" id="SSF81799">
    <property type="entry name" value="Putative methyltransferase TM0872, insert domain"/>
    <property type="match status" value="1"/>
</dbReference>
<protein>
    <recommendedName>
        <fullName evidence="6">Ribosomal RNA small subunit methyltransferase H</fullName>
        <ecNumber evidence="6">2.1.1.199</ecNumber>
    </recommendedName>
    <alternativeName>
        <fullName evidence="6">16S rRNA m(4)C1402 methyltransferase</fullName>
    </alternativeName>
    <alternativeName>
        <fullName evidence="6">rRNA (cytosine-N(4)-)-methyltransferase RsmH</fullName>
    </alternativeName>
</protein>
<dbReference type="PANTHER" id="PTHR11265:SF0">
    <property type="entry name" value="12S RRNA N4-METHYLCYTIDINE METHYLTRANSFERASE"/>
    <property type="match status" value="1"/>
</dbReference>
<comment type="subcellular location">
    <subcellularLocation>
        <location evidence="6">Cytoplasm</location>
    </subcellularLocation>
</comment>
<dbReference type="Gene3D" id="3.40.50.150">
    <property type="entry name" value="Vaccinia Virus protein VP39"/>
    <property type="match status" value="1"/>
</dbReference>
<dbReference type="EMBL" id="SOJN01000063">
    <property type="protein sequence ID" value="TET46201.1"/>
    <property type="molecule type" value="Genomic_DNA"/>
</dbReference>
<gene>
    <name evidence="6 8" type="primary">rsmH</name>
    <name evidence="8" type="ORF">E3J62_04995</name>
</gene>
<feature type="coiled-coil region" evidence="7">
    <location>
        <begin position="51"/>
        <end position="78"/>
    </location>
</feature>
<keyword evidence="6" id="KW-0963">Cytoplasm</keyword>
<dbReference type="HAMAP" id="MF_01007">
    <property type="entry name" value="16SrRNA_methyltr_H"/>
    <property type="match status" value="1"/>
</dbReference>
<keyword evidence="4 6" id="KW-0808">Transferase</keyword>
<dbReference type="InterPro" id="IPR029063">
    <property type="entry name" value="SAM-dependent_MTases_sf"/>
</dbReference>
<evidence type="ECO:0000256" key="3">
    <source>
        <dbReference type="ARBA" id="ARBA00022603"/>
    </source>
</evidence>